<keyword evidence="2" id="KW-1185">Reference proteome</keyword>
<protein>
    <submittedName>
        <fullName evidence="1">Uncharacterized protein</fullName>
    </submittedName>
</protein>
<reference evidence="1 2" key="1">
    <citation type="submission" date="2024-04" db="EMBL/GenBank/DDBJ databases">
        <authorList>
            <person name="Rising A."/>
            <person name="Reimegard J."/>
            <person name="Sonavane S."/>
            <person name="Akerstrom W."/>
            <person name="Nylinder S."/>
            <person name="Hedman E."/>
            <person name="Kallberg Y."/>
        </authorList>
    </citation>
    <scope>NUCLEOTIDE SEQUENCE [LARGE SCALE GENOMIC DNA]</scope>
</reference>
<name>A0AAV1ZV29_9ARAC</name>
<comment type="caution">
    <text evidence="1">The sequence shown here is derived from an EMBL/GenBank/DDBJ whole genome shotgun (WGS) entry which is preliminary data.</text>
</comment>
<dbReference type="AlphaFoldDB" id="A0AAV1ZV29"/>
<gene>
    <name evidence="1" type="ORF">LARSCL_LOCUS8109</name>
</gene>
<sequence length="79" mass="9076">MRQPSLRFKHTTASIRKASSLIFAAGTTTCEFWINKISADFSKCHRKLPTHRLLLIYPAKVHLDTWGGIAQQLTWDYSL</sequence>
<proteinExistence type="predicted"/>
<dbReference type="Proteomes" id="UP001497382">
    <property type="component" value="Unassembled WGS sequence"/>
</dbReference>
<accession>A0AAV1ZV29</accession>
<organism evidence="1 2">
    <name type="scientific">Larinioides sclopetarius</name>
    <dbReference type="NCBI Taxonomy" id="280406"/>
    <lineage>
        <taxon>Eukaryota</taxon>
        <taxon>Metazoa</taxon>
        <taxon>Ecdysozoa</taxon>
        <taxon>Arthropoda</taxon>
        <taxon>Chelicerata</taxon>
        <taxon>Arachnida</taxon>
        <taxon>Araneae</taxon>
        <taxon>Araneomorphae</taxon>
        <taxon>Entelegynae</taxon>
        <taxon>Araneoidea</taxon>
        <taxon>Araneidae</taxon>
        <taxon>Larinioides</taxon>
    </lineage>
</organism>
<dbReference type="EMBL" id="CAXIEN010000085">
    <property type="protein sequence ID" value="CAL1275510.1"/>
    <property type="molecule type" value="Genomic_DNA"/>
</dbReference>
<evidence type="ECO:0000313" key="2">
    <source>
        <dbReference type="Proteomes" id="UP001497382"/>
    </source>
</evidence>
<evidence type="ECO:0000313" key="1">
    <source>
        <dbReference type="EMBL" id="CAL1275510.1"/>
    </source>
</evidence>